<gene>
    <name evidence="2" type="ORF">UFOPK4000_00722</name>
</gene>
<evidence type="ECO:0000313" key="2">
    <source>
        <dbReference type="EMBL" id="CAB4991428.1"/>
    </source>
</evidence>
<name>A0A6J7NFX0_9ZZZZ</name>
<evidence type="ECO:0000256" key="1">
    <source>
        <dbReference type="SAM" id="MobiDB-lite"/>
    </source>
</evidence>
<proteinExistence type="predicted"/>
<reference evidence="2" key="1">
    <citation type="submission" date="2020-05" db="EMBL/GenBank/DDBJ databases">
        <authorList>
            <person name="Chiriac C."/>
            <person name="Salcher M."/>
            <person name="Ghai R."/>
            <person name="Kavagutti S V."/>
        </authorList>
    </citation>
    <scope>NUCLEOTIDE SEQUENCE</scope>
</reference>
<accession>A0A6J7NFX0</accession>
<feature type="region of interest" description="Disordered" evidence="1">
    <location>
        <begin position="28"/>
        <end position="61"/>
    </location>
</feature>
<feature type="compositionally biased region" description="Basic and acidic residues" evidence="1">
    <location>
        <begin position="31"/>
        <end position="49"/>
    </location>
</feature>
<dbReference type="AlphaFoldDB" id="A0A6J7NFX0"/>
<protein>
    <submittedName>
        <fullName evidence="2">Unannotated protein</fullName>
    </submittedName>
</protein>
<dbReference type="EMBL" id="CAFBOT010000116">
    <property type="protein sequence ID" value="CAB4991428.1"/>
    <property type="molecule type" value="Genomic_DNA"/>
</dbReference>
<sequence length="61" mass="6835">MRPISNEACTRNEEYTAKRRAVRKALIHLQGKHEARNNDDAPTEAKHSGEQPGTNAKGHQD</sequence>
<organism evidence="2">
    <name type="scientific">freshwater metagenome</name>
    <dbReference type="NCBI Taxonomy" id="449393"/>
    <lineage>
        <taxon>unclassified sequences</taxon>
        <taxon>metagenomes</taxon>
        <taxon>ecological metagenomes</taxon>
    </lineage>
</organism>